<dbReference type="EMBL" id="JAEVHI010000001">
    <property type="protein sequence ID" value="KAG5304503.1"/>
    <property type="molecule type" value="Genomic_DNA"/>
</dbReference>
<accession>A0A8H8D9E4</accession>
<sequence>MHNAEQNRGYQMKRRDVVFSHSSVVSPELPELLSPMLSELPCCLVLPDITARDEISLQNGDVLDRTSGNCDIDVPIKINPVLCKAKSFDLRKTISTMSRKSMSGV</sequence>
<name>A0A8H8D9E4_AJECA</name>
<organism evidence="1 2">
    <name type="scientific">Ajellomyces capsulatus</name>
    <name type="common">Darling's disease fungus</name>
    <name type="synonym">Histoplasma capsulatum</name>
    <dbReference type="NCBI Taxonomy" id="5037"/>
    <lineage>
        <taxon>Eukaryota</taxon>
        <taxon>Fungi</taxon>
        <taxon>Dikarya</taxon>
        <taxon>Ascomycota</taxon>
        <taxon>Pezizomycotina</taxon>
        <taxon>Eurotiomycetes</taxon>
        <taxon>Eurotiomycetidae</taxon>
        <taxon>Onygenales</taxon>
        <taxon>Ajellomycetaceae</taxon>
        <taxon>Histoplasma</taxon>
    </lineage>
</organism>
<protein>
    <submittedName>
        <fullName evidence="1">Uncharacterized protein</fullName>
    </submittedName>
</protein>
<evidence type="ECO:0000313" key="1">
    <source>
        <dbReference type="EMBL" id="KAG5304503.1"/>
    </source>
</evidence>
<gene>
    <name evidence="1" type="ORF">I7I52_02857</name>
</gene>
<comment type="caution">
    <text evidence="1">The sequence shown here is derived from an EMBL/GenBank/DDBJ whole genome shotgun (WGS) entry which is preliminary data.</text>
</comment>
<reference evidence="1 2" key="1">
    <citation type="submission" date="2021-01" db="EMBL/GenBank/DDBJ databases">
        <title>Chromosome-level genome assembly of a human fungal pathogen reveals clustering of transcriptionally co-regulated genes.</title>
        <authorList>
            <person name="Voorhies M."/>
            <person name="Cohen S."/>
            <person name="Shea T.P."/>
            <person name="Petrus S."/>
            <person name="Munoz J.F."/>
            <person name="Poplawski S."/>
            <person name="Goldman W.E."/>
            <person name="Michael T."/>
            <person name="Cuomo C.A."/>
            <person name="Sil A."/>
            <person name="Beyhan S."/>
        </authorList>
    </citation>
    <scope>NUCLEOTIDE SEQUENCE [LARGE SCALE GENOMIC DNA]</scope>
    <source>
        <strain evidence="1 2">G184AR</strain>
    </source>
</reference>
<dbReference type="VEuPathDB" id="FungiDB:I7I52_02857"/>
<proteinExistence type="predicted"/>
<evidence type="ECO:0000313" key="2">
    <source>
        <dbReference type="Proteomes" id="UP000670092"/>
    </source>
</evidence>
<dbReference type="Proteomes" id="UP000670092">
    <property type="component" value="Unassembled WGS sequence"/>
</dbReference>
<dbReference type="AlphaFoldDB" id="A0A8H8D9E4"/>